<protein>
    <submittedName>
        <fullName evidence="2">Hypothetical secreted protein 1875</fullName>
    </submittedName>
</protein>
<feature type="chain" id="PRO_5003255252" evidence="1">
    <location>
        <begin position="25"/>
        <end position="103"/>
    </location>
</feature>
<dbReference type="AlphaFoldDB" id="F0J9Z7"/>
<proteinExistence type="evidence at transcript level"/>
<evidence type="ECO:0000256" key="1">
    <source>
        <dbReference type="SAM" id="SignalP"/>
    </source>
</evidence>
<organism evidence="2">
    <name type="scientific">Amblyomma variegatum</name>
    <name type="common">Tropical bont tick</name>
    <dbReference type="NCBI Taxonomy" id="34610"/>
    <lineage>
        <taxon>Eukaryota</taxon>
        <taxon>Metazoa</taxon>
        <taxon>Ecdysozoa</taxon>
        <taxon>Arthropoda</taxon>
        <taxon>Chelicerata</taxon>
        <taxon>Arachnida</taxon>
        <taxon>Acari</taxon>
        <taxon>Parasitiformes</taxon>
        <taxon>Ixodida</taxon>
        <taxon>Ixodoidea</taxon>
        <taxon>Ixodidae</taxon>
        <taxon>Amblyomminae</taxon>
        <taxon>Amblyomma</taxon>
    </lineage>
</organism>
<sequence length="103" mass="11600">MCIYIGDCLSLVIFLRCLECKSSAWTQDCICNVWCTCLCDRCVHFPKEWSFIGTSCASLFSRKLQRISLYAVPLCRSILKSSDSAVGSSLLLNNVSRTLRSLF</sequence>
<dbReference type="EMBL" id="BK007698">
    <property type="protein sequence ID" value="DAA34664.1"/>
    <property type="molecule type" value="mRNA"/>
</dbReference>
<reference evidence="2" key="1">
    <citation type="journal article" date="2011" name="BMC Genomics">
        <title>A further insight into the sialome of the tropical bont tick, Amblyomma variegatum.</title>
        <authorList>
            <person name="Ribeiro J.M."/>
            <person name="Anderson J.M."/>
            <person name="Manoukis N.C."/>
            <person name="Meng Z."/>
            <person name="Francishetti I.M."/>
        </authorList>
    </citation>
    <scope>NUCLEOTIDE SEQUENCE</scope>
    <source>
        <strain evidence="2">Amb_var-1875</strain>
        <tissue evidence="2">Salivary gland</tissue>
    </source>
</reference>
<keyword evidence="1" id="KW-0732">Signal</keyword>
<accession>F0J9Z7</accession>
<name>F0J9Z7_AMBVA</name>
<evidence type="ECO:0000313" key="2">
    <source>
        <dbReference type="EMBL" id="DAA34664.1"/>
    </source>
</evidence>
<feature type="signal peptide" evidence="1">
    <location>
        <begin position="1"/>
        <end position="24"/>
    </location>
</feature>